<evidence type="ECO:0000256" key="4">
    <source>
        <dbReference type="ARBA" id="ARBA00022452"/>
    </source>
</evidence>
<dbReference type="PANTHER" id="PTHR30026:SF20">
    <property type="entry name" value="OUTER MEMBRANE PROTEIN TOLC"/>
    <property type="match status" value="1"/>
</dbReference>
<dbReference type="KEGG" id="asui:ASUIS_0702"/>
<dbReference type="EMBL" id="CP032100">
    <property type="protein sequence ID" value="AXX89198.1"/>
    <property type="molecule type" value="Genomic_DNA"/>
</dbReference>
<keyword evidence="5" id="KW-0812">Transmembrane</keyword>
<dbReference type="GO" id="GO:1990281">
    <property type="term" value="C:efflux pump complex"/>
    <property type="evidence" value="ECO:0007669"/>
    <property type="project" value="TreeGrafter"/>
</dbReference>
<evidence type="ECO:0000256" key="8">
    <source>
        <dbReference type="SAM" id="SignalP"/>
    </source>
</evidence>
<keyword evidence="8" id="KW-0732">Signal</keyword>
<dbReference type="InterPro" id="IPR003423">
    <property type="entry name" value="OMP_efflux"/>
</dbReference>
<evidence type="ECO:0000256" key="1">
    <source>
        <dbReference type="ARBA" id="ARBA00004442"/>
    </source>
</evidence>
<dbReference type="GO" id="GO:0015562">
    <property type="term" value="F:efflux transmembrane transporter activity"/>
    <property type="evidence" value="ECO:0007669"/>
    <property type="project" value="InterPro"/>
</dbReference>
<dbReference type="Pfam" id="PF02321">
    <property type="entry name" value="OEP"/>
    <property type="match status" value="2"/>
</dbReference>
<gene>
    <name evidence="9" type="ORF">ASUIS_0702</name>
</gene>
<protein>
    <submittedName>
        <fullName evidence="9">RND family efflux system, outer membrane channel protein, TolC family</fullName>
    </submittedName>
</protein>
<feature type="signal peptide" evidence="8">
    <location>
        <begin position="1"/>
        <end position="21"/>
    </location>
</feature>
<dbReference type="Proteomes" id="UP000263040">
    <property type="component" value="Chromosome"/>
</dbReference>
<reference evidence="9 10" key="1">
    <citation type="submission" date="2018-08" db="EMBL/GenBank/DDBJ databases">
        <title>Complete genome of the Arcobacter suis type strain LMG 26152.</title>
        <authorList>
            <person name="Miller W.G."/>
            <person name="Yee E."/>
            <person name="Bono J.L."/>
        </authorList>
    </citation>
    <scope>NUCLEOTIDE SEQUENCE [LARGE SCALE GENOMIC DNA]</scope>
    <source>
        <strain evidence="9 10">CECT 7833</strain>
    </source>
</reference>
<comment type="similarity">
    <text evidence="2">Belongs to the outer membrane factor (OMF) (TC 1.B.17) family.</text>
</comment>
<dbReference type="InterPro" id="IPR051906">
    <property type="entry name" value="TolC-like"/>
</dbReference>
<evidence type="ECO:0000256" key="6">
    <source>
        <dbReference type="ARBA" id="ARBA00023136"/>
    </source>
</evidence>
<dbReference type="RefSeq" id="WP_118885752.1">
    <property type="nucleotide sequence ID" value="NZ_CP032100.1"/>
</dbReference>
<evidence type="ECO:0000313" key="9">
    <source>
        <dbReference type="EMBL" id="AXX89198.1"/>
    </source>
</evidence>
<keyword evidence="7" id="KW-0998">Cell outer membrane</keyword>
<keyword evidence="4" id="KW-1134">Transmembrane beta strand</keyword>
<name>A0AAD0SPC7_9BACT</name>
<dbReference type="GO" id="GO:0015288">
    <property type="term" value="F:porin activity"/>
    <property type="evidence" value="ECO:0007669"/>
    <property type="project" value="TreeGrafter"/>
</dbReference>
<evidence type="ECO:0000256" key="3">
    <source>
        <dbReference type="ARBA" id="ARBA00022448"/>
    </source>
</evidence>
<dbReference type="AlphaFoldDB" id="A0AAD0SPC7"/>
<dbReference type="SUPFAM" id="SSF56954">
    <property type="entry name" value="Outer membrane efflux proteins (OEP)"/>
    <property type="match status" value="1"/>
</dbReference>
<comment type="subcellular location">
    <subcellularLocation>
        <location evidence="1">Cell outer membrane</location>
    </subcellularLocation>
</comment>
<keyword evidence="3" id="KW-0813">Transport</keyword>
<evidence type="ECO:0000256" key="5">
    <source>
        <dbReference type="ARBA" id="ARBA00022692"/>
    </source>
</evidence>
<keyword evidence="6" id="KW-0472">Membrane</keyword>
<dbReference type="PANTHER" id="PTHR30026">
    <property type="entry name" value="OUTER MEMBRANE PROTEIN TOLC"/>
    <property type="match status" value="1"/>
</dbReference>
<organism evidence="9 10">
    <name type="scientific">Arcobacter suis CECT 7833</name>
    <dbReference type="NCBI Taxonomy" id="663365"/>
    <lineage>
        <taxon>Bacteria</taxon>
        <taxon>Pseudomonadati</taxon>
        <taxon>Campylobacterota</taxon>
        <taxon>Epsilonproteobacteria</taxon>
        <taxon>Campylobacterales</taxon>
        <taxon>Arcobacteraceae</taxon>
        <taxon>Arcobacter</taxon>
    </lineage>
</organism>
<evidence type="ECO:0000313" key="10">
    <source>
        <dbReference type="Proteomes" id="UP000263040"/>
    </source>
</evidence>
<evidence type="ECO:0000256" key="7">
    <source>
        <dbReference type="ARBA" id="ARBA00023237"/>
    </source>
</evidence>
<dbReference type="GO" id="GO:0009279">
    <property type="term" value="C:cell outer membrane"/>
    <property type="evidence" value="ECO:0007669"/>
    <property type="project" value="UniProtKB-SubCell"/>
</dbReference>
<feature type="chain" id="PRO_5042120006" evidence="8">
    <location>
        <begin position="22"/>
        <end position="417"/>
    </location>
</feature>
<accession>A0AAD0SPC7</accession>
<sequence length="417" mass="47124">MKKIKLLTLSLTAFLAVNLNALTLDEAVKKALDNNFDIQGKNYDYIESLENVKSNNSNYLPKLDASYGYTNTDKANVGFESDESTATLKLSYNLFNGFKDLAVKESSVYLSLSSEYSLNATKQDIILDTKTAYINYLDKQNALETYKSAYILFQEQYEDSLHRYEQGLIAKNDLLQVQVNMSSAKQNVVKAQGDLKVAKFQLSNILGGINLENETIEKLNEQTLQGSVYDESLLENRSEIQALKMNLQSIKELEKSAKAGYYPKVDASVSHNKYYEELSKKIENKEDNQNIANVTATWNLYNGGYDSSQTTIYKTKYLSASSLLSKTKLDIKLQYENAKSNYEVAIDNLETSKLALLQATENYSIVKNRFDEGVSTSTDLTDANYLLTQAKQGFSRAYFDKYLAISTLDRIIEKDIN</sequence>
<evidence type="ECO:0000256" key="2">
    <source>
        <dbReference type="ARBA" id="ARBA00007613"/>
    </source>
</evidence>
<dbReference type="Gene3D" id="1.20.1600.10">
    <property type="entry name" value="Outer membrane efflux proteins (OEP)"/>
    <property type="match status" value="1"/>
</dbReference>
<proteinExistence type="inferred from homology"/>
<keyword evidence="10" id="KW-1185">Reference proteome</keyword>